<keyword evidence="2" id="KW-1133">Transmembrane helix</keyword>
<feature type="domain" description="C-type lectin" evidence="3">
    <location>
        <begin position="75"/>
        <end position="181"/>
    </location>
</feature>
<keyword evidence="1" id="KW-1015">Disulfide bond</keyword>
<dbReference type="EMBL" id="JANPWB010000016">
    <property type="protein sequence ID" value="KAJ1079847.1"/>
    <property type="molecule type" value="Genomic_DNA"/>
</dbReference>
<dbReference type="PANTHER" id="PTHR22991:SF40">
    <property type="entry name" value="PROTEIN CBG13490"/>
    <property type="match status" value="1"/>
</dbReference>
<protein>
    <recommendedName>
        <fullName evidence="3">C-type lectin domain-containing protein</fullName>
    </recommendedName>
</protein>
<gene>
    <name evidence="4" type="ORF">NDU88_000080</name>
</gene>
<dbReference type="InterPro" id="IPR016186">
    <property type="entry name" value="C-type_lectin-like/link_sf"/>
</dbReference>
<name>A0AAV7KPD0_PLEWA</name>
<comment type="caution">
    <text evidence="4">The sequence shown here is derived from an EMBL/GenBank/DDBJ whole genome shotgun (WGS) entry which is preliminary data.</text>
</comment>
<evidence type="ECO:0000313" key="4">
    <source>
        <dbReference type="EMBL" id="KAJ1079847.1"/>
    </source>
</evidence>
<dbReference type="Gene3D" id="3.10.100.10">
    <property type="entry name" value="Mannose-Binding Protein A, subunit A"/>
    <property type="match status" value="1"/>
</dbReference>
<dbReference type="PROSITE" id="PS50041">
    <property type="entry name" value="C_TYPE_LECTIN_2"/>
    <property type="match status" value="1"/>
</dbReference>
<evidence type="ECO:0000256" key="2">
    <source>
        <dbReference type="SAM" id="Phobius"/>
    </source>
</evidence>
<dbReference type="AlphaFoldDB" id="A0AAV7KPD0"/>
<dbReference type="Proteomes" id="UP001066276">
    <property type="component" value="Chromosome 12"/>
</dbReference>
<dbReference type="InterPro" id="IPR001304">
    <property type="entry name" value="C-type_lectin-like"/>
</dbReference>
<evidence type="ECO:0000313" key="5">
    <source>
        <dbReference type="Proteomes" id="UP001066276"/>
    </source>
</evidence>
<keyword evidence="2" id="KW-0472">Membrane</keyword>
<dbReference type="SMART" id="SM00034">
    <property type="entry name" value="CLECT"/>
    <property type="match status" value="1"/>
</dbReference>
<reference evidence="4" key="1">
    <citation type="journal article" date="2022" name="bioRxiv">
        <title>Sequencing and chromosome-scale assembly of the giantPleurodeles waltlgenome.</title>
        <authorList>
            <person name="Brown T."/>
            <person name="Elewa A."/>
            <person name="Iarovenko S."/>
            <person name="Subramanian E."/>
            <person name="Araus A.J."/>
            <person name="Petzold A."/>
            <person name="Susuki M."/>
            <person name="Suzuki K.-i.T."/>
            <person name="Hayashi T."/>
            <person name="Toyoda A."/>
            <person name="Oliveira C."/>
            <person name="Osipova E."/>
            <person name="Leigh N.D."/>
            <person name="Simon A."/>
            <person name="Yun M.H."/>
        </authorList>
    </citation>
    <scope>NUCLEOTIDE SEQUENCE</scope>
    <source>
        <strain evidence="4">20211129_DDA</strain>
        <tissue evidence="4">Liver</tissue>
    </source>
</reference>
<dbReference type="SUPFAM" id="SSF56436">
    <property type="entry name" value="C-type lectin-like"/>
    <property type="match status" value="1"/>
</dbReference>
<dbReference type="PANTHER" id="PTHR22991">
    <property type="entry name" value="PROTEIN CBG13490"/>
    <property type="match status" value="1"/>
</dbReference>
<evidence type="ECO:0000256" key="1">
    <source>
        <dbReference type="ARBA" id="ARBA00023157"/>
    </source>
</evidence>
<evidence type="ECO:0000259" key="3">
    <source>
        <dbReference type="PROSITE" id="PS50041"/>
    </source>
</evidence>
<proteinExistence type="predicted"/>
<dbReference type="InterPro" id="IPR016187">
    <property type="entry name" value="CTDL_fold"/>
</dbReference>
<sequence length="212" mass="23896">MGRFPTCVGFCPCTCNELWMRAHRQTTGTHSIRAAAMFVVLLCSLPLALTALAPALSREDCLCFQGCCDNGWFQYRDACYKPFTNQVTWKDGEENCKKVGAHLASIHSEDENHFIYLLMGRLKDYTKHEAYWIGALSNDKNNNNPDKGSWTDGTQWDFDHFGPGQPDGLQDEYFIGSWKEEAEVIEPSPWVVTLLSTLGGSALFTTDNNYVM</sequence>
<keyword evidence="5" id="KW-1185">Reference proteome</keyword>
<dbReference type="Pfam" id="PF00059">
    <property type="entry name" value="Lectin_C"/>
    <property type="match status" value="1"/>
</dbReference>
<feature type="transmembrane region" description="Helical" evidence="2">
    <location>
        <begin position="34"/>
        <end position="56"/>
    </location>
</feature>
<dbReference type="CDD" id="cd00037">
    <property type="entry name" value="CLECT"/>
    <property type="match status" value="1"/>
</dbReference>
<accession>A0AAV7KPD0</accession>
<dbReference type="InterPro" id="IPR050976">
    <property type="entry name" value="Snaclec"/>
</dbReference>
<keyword evidence="2" id="KW-0812">Transmembrane</keyword>
<organism evidence="4 5">
    <name type="scientific">Pleurodeles waltl</name>
    <name type="common">Iberian ribbed newt</name>
    <dbReference type="NCBI Taxonomy" id="8319"/>
    <lineage>
        <taxon>Eukaryota</taxon>
        <taxon>Metazoa</taxon>
        <taxon>Chordata</taxon>
        <taxon>Craniata</taxon>
        <taxon>Vertebrata</taxon>
        <taxon>Euteleostomi</taxon>
        <taxon>Amphibia</taxon>
        <taxon>Batrachia</taxon>
        <taxon>Caudata</taxon>
        <taxon>Salamandroidea</taxon>
        <taxon>Salamandridae</taxon>
        <taxon>Pleurodelinae</taxon>
        <taxon>Pleurodeles</taxon>
    </lineage>
</organism>